<dbReference type="AlphaFoldDB" id="A0A8D0EQ62"/>
<keyword evidence="3" id="KW-0677">Repeat</keyword>
<dbReference type="GO" id="GO:0030500">
    <property type="term" value="P:regulation of bone mineralization"/>
    <property type="evidence" value="ECO:0007669"/>
    <property type="project" value="TreeGrafter"/>
</dbReference>
<accession>A0A8D0EQ62</accession>
<dbReference type="Proteomes" id="UP000694551">
    <property type="component" value="Unplaced"/>
</dbReference>
<keyword evidence="2" id="KW-0964">Secreted</keyword>
<protein>
    <recommendedName>
        <fullName evidence="7">Extracellular matrix protein 1</fullName>
    </recommendedName>
</protein>
<feature type="compositionally biased region" description="Pro residues" evidence="4">
    <location>
        <begin position="80"/>
        <end position="92"/>
    </location>
</feature>
<evidence type="ECO:0000313" key="6">
    <source>
        <dbReference type="Proteomes" id="UP000694551"/>
    </source>
</evidence>
<dbReference type="InterPro" id="IPR008605">
    <property type="entry name" value="ECM1"/>
</dbReference>
<feature type="compositionally biased region" description="Pro residues" evidence="4">
    <location>
        <begin position="49"/>
        <end position="63"/>
    </location>
</feature>
<evidence type="ECO:0000256" key="4">
    <source>
        <dbReference type="SAM" id="MobiDB-lite"/>
    </source>
</evidence>
<dbReference type="SUPFAM" id="SSF48552">
    <property type="entry name" value="Serum albumin-like"/>
    <property type="match status" value="3"/>
</dbReference>
<evidence type="ECO:0000256" key="3">
    <source>
        <dbReference type="ARBA" id="ARBA00022737"/>
    </source>
</evidence>
<dbReference type="PANTHER" id="PTHR16776">
    <property type="entry name" value="EXTRACELLULAR MATRIX PROTEIN 1"/>
    <property type="match status" value="1"/>
</dbReference>
<dbReference type="Gene3D" id="1.10.246.10">
    <property type="match status" value="3"/>
</dbReference>
<evidence type="ECO:0000256" key="1">
    <source>
        <dbReference type="ARBA" id="ARBA00004613"/>
    </source>
</evidence>
<keyword evidence="6" id="KW-1185">Reference proteome</keyword>
<dbReference type="PANTHER" id="PTHR16776:SF3">
    <property type="entry name" value="EXTRACELLULAR MATRIX PROTEIN 1"/>
    <property type="match status" value="1"/>
</dbReference>
<comment type="subcellular location">
    <subcellularLocation>
        <location evidence="1">Secreted</location>
    </subcellularLocation>
</comment>
<feature type="region of interest" description="Disordered" evidence="4">
    <location>
        <begin position="1"/>
        <end position="121"/>
    </location>
</feature>
<dbReference type="Ensembl" id="ENSSOCT00000005002.1">
    <property type="protein sequence ID" value="ENSSOCP00000004860.1"/>
    <property type="gene ID" value="ENSSOCG00000003750.1"/>
</dbReference>
<dbReference type="GO" id="GO:0007165">
    <property type="term" value="P:signal transduction"/>
    <property type="evidence" value="ECO:0007669"/>
    <property type="project" value="InterPro"/>
</dbReference>
<organism evidence="5 6">
    <name type="scientific">Strix occidentalis caurina</name>
    <name type="common">northern spotted owl</name>
    <dbReference type="NCBI Taxonomy" id="311401"/>
    <lineage>
        <taxon>Eukaryota</taxon>
        <taxon>Metazoa</taxon>
        <taxon>Chordata</taxon>
        <taxon>Craniata</taxon>
        <taxon>Vertebrata</taxon>
        <taxon>Euteleostomi</taxon>
        <taxon>Archelosauria</taxon>
        <taxon>Archosauria</taxon>
        <taxon>Dinosauria</taxon>
        <taxon>Saurischia</taxon>
        <taxon>Theropoda</taxon>
        <taxon>Coelurosauria</taxon>
        <taxon>Aves</taxon>
        <taxon>Neognathae</taxon>
        <taxon>Neoaves</taxon>
        <taxon>Telluraves</taxon>
        <taxon>Strigiformes</taxon>
        <taxon>Strigidae</taxon>
        <taxon>Strix</taxon>
    </lineage>
</organism>
<name>A0A8D0EQ62_STROC</name>
<dbReference type="Pfam" id="PF05782">
    <property type="entry name" value="ECM1"/>
    <property type="match status" value="1"/>
</dbReference>
<evidence type="ECO:0000313" key="5">
    <source>
        <dbReference type="Ensembl" id="ENSSOCP00000004860.1"/>
    </source>
</evidence>
<evidence type="ECO:0008006" key="7">
    <source>
        <dbReference type="Google" id="ProtNLM"/>
    </source>
</evidence>
<reference evidence="5" key="1">
    <citation type="submission" date="2025-08" db="UniProtKB">
        <authorList>
            <consortium name="Ensembl"/>
        </authorList>
    </citation>
    <scope>IDENTIFICATION</scope>
</reference>
<evidence type="ECO:0000256" key="2">
    <source>
        <dbReference type="ARBA" id="ARBA00022525"/>
    </source>
</evidence>
<dbReference type="InterPro" id="IPR020858">
    <property type="entry name" value="Serum_albumin-like"/>
</dbReference>
<proteinExistence type="predicted"/>
<sequence length="430" mass="45945">HFSAAGGAGPPAAPQHPGSGRRHRGLPSPAQHPGRLPPTLAGGHRRHPSLPPPAGAPPDPPVAPHRLRPPAAASGRARRPPAPPRRLLPPPRAAALRPPRRECWGTPGGDGGTPRARDGGDTWTEVLDDFCTDEFGVKTRQFHCCRRHDAARRRCFAQGPSGATAEAVAIVTARDPRAEPPFPPGEPTAANMANICGLRGLRPGPPGAGGPSGPRVRFRLRLERDYGRCCRNGSLACARDAWQKGLQRFCREESAVKTRQHRCCQPRGAPARSRCFAAAAPHPAYDRELHNVSLARLGPALLRTLCGPTRLFTKRRPVPELLGAVTATCCPLPPEEQSACAQEQLSQGIATLCDTSRDTWRDPQGCCSRGGPERRRCFDTTYLAQVTLGITSGETESRGGALGRGGCPGLMAAPLLHPQFYFPPICTLSL</sequence>
<dbReference type="GO" id="GO:0005615">
    <property type="term" value="C:extracellular space"/>
    <property type="evidence" value="ECO:0007669"/>
    <property type="project" value="InterPro"/>
</dbReference>
<reference evidence="5" key="2">
    <citation type="submission" date="2025-09" db="UniProtKB">
        <authorList>
            <consortium name="Ensembl"/>
        </authorList>
    </citation>
    <scope>IDENTIFICATION</scope>
</reference>